<name>A0A9W6Y0U6_9STRA</name>
<protein>
    <submittedName>
        <fullName evidence="2">Unnamed protein product</fullName>
    </submittedName>
</protein>
<comment type="caution">
    <text evidence="2">The sequence shown here is derived from an EMBL/GenBank/DDBJ whole genome shotgun (WGS) entry which is preliminary data.</text>
</comment>
<dbReference type="EMBL" id="BSXT01003037">
    <property type="protein sequence ID" value="GMF52161.1"/>
    <property type="molecule type" value="Genomic_DNA"/>
</dbReference>
<evidence type="ECO:0000313" key="2">
    <source>
        <dbReference type="EMBL" id="GMF52161.1"/>
    </source>
</evidence>
<proteinExistence type="predicted"/>
<gene>
    <name evidence="2" type="ORF">Pfra01_002129700</name>
</gene>
<evidence type="ECO:0000256" key="1">
    <source>
        <dbReference type="SAM" id="MobiDB-lite"/>
    </source>
</evidence>
<organism evidence="2 3">
    <name type="scientific">Phytophthora fragariaefolia</name>
    <dbReference type="NCBI Taxonomy" id="1490495"/>
    <lineage>
        <taxon>Eukaryota</taxon>
        <taxon>Sar</taxon>
        <taxon>Stramenopiles</taxon>
        <taxon>Oomycota</taxon>
        <taxon>Peronosporomycetes</taxon>
        <taxon>Peronosporales</taxon>
        <taxon>Peronosporaceae</taxon>
        <taxon>Phytophthora</taxon>
    </lineage>
</organism>
<accession>A0A9W6Y0U6</accession>
<keyword evidence="3" id="KW-1185">Reference proteome</keyword>
<evidence type="ECO:0000313" key="3">
    <source>
        <dbReference type="Proteomes" id="UP001165121"/>
    </source>
</evidence>
<feature type="region of interest" description="Disordered" evidence="1">
    <location>
        <begin position="128"/>
        <end position="200"/>
    </location>
</feature>
<dbReference type="Proteomes" id="UP001165121">
    <property type="component" value="Unassembled WGS sequence"/>
</dbReference>
<dbReference type="AlphaFoldDB" id="A0A9W6Y0U6"/>
<sequence>MFWKLRGSPKFSGSWGAHDVFCDESVSRQPSIHVQKLRTPTHREVSTCSTWGSNPRPPEWSSVLTHCTTPALLTIDIRDVQDGLVDRRDDSTGRVSLRQPLRLRVASKNRAALTVILCLRTRRGPKTAKKRVRFAGTHGEDSEALPVEPEPPDRPNDVTTESSHVENGEISPGAAEQPPNAEDIDPFEVQEERRRRVGRDQDKELCWANLKFVLEGESSSLGYKATREAWKTIYAK</sequence>
<feature type="compositionally biased region" description="Basic and acidic residues" evidence="1">
    <location>
        <begin position="190"/>
        <end position="200"/>
    </location>
</feature>
<reference evidence="2" key="1">
    <citation type="submission" date="2023-04" db="EMBL/GenBank/DDBJ databases">
        <title>Phytophthora fragariaefolia NBRC 109709.</title>
        <authorList>
            <person name="Ichikawa N."/>
            <person name="Sato H."/>
            <person name="Tonouchi N."/>
        </authorList>
    </citation>
    <scope>NUCLEOTIDE SEQUENCE</scope>
    <source>
        <strain evidence="2">NBRC 109709</strain>
    </source>
</reference>